<evidence type="ECO:0000256" key="2">
    <source>
        <dbReference type="ARBA" id="ARBA00022898"/>
    </source>
</evidence>
<evidence type="ECO:0000313" key="4">
    <source>
        <dbReference type="EMBL" id="KAF7234682.1"/>
    </source>
</evidence>
<reference evidence="4" key="1">
    <citation type="submission" date="2019-07" db="EMBL/GenBank/DDBJ databases">
        <title>Annotation for the trematode Paragonimus miyazaki's.</title>
        <authorList>
            <person name="Choi Y.-J."/>
        </authorList>
    </citation>
    <scope>NUCLEOTIDE SEQUENCE</scope>
    <source>
        <strain evidence="4">Japan</strain>
    </source>
</reference>
<dbReference type="OrthoDB" id="10265628at2759"/>
<keyword evidence="2" id="KW-0663">Pyridoxal phosphate</keyword>
<dbReference type="GO" id="GO:0005634">
    <property type="term" value="C:nucleus"/>
    <property type="evidence" value="ECO:0007669"/>
    <property type="project" value="TreeGrafter"/>
</dbReference>
<protein>
    <recommendedName>
        <fullName evidence="3">Serine hydroxymethyltransferase-like domain-containing protein</fullName>
    </recommendedName>
</protein>
<comment type="caution">
    <text evidence="4">The sequence shown here is derived from an EMBL/GenBank/DDBJ whole genome shotgun (WGS) entry which is preliminary data.</text>
</comment>
<accession>A0A8S9YDY2</accession>
<dbReference type="SUPFAM" id="SSF53383">
    <property type="entry name" value="PLP-dependent transferases"/>
    <property type="match status" value="1"/>
</dbReference>
<dbReference type="InterPro" id="IPR049943">
    <property type="entry name" value="Ser_HO-MeTrfase-like"/>
</dbReference>
<dbReference type="GO" id="GO:0004372">
    <property type="term" value="F:glycine hydroxymethyltransferase activity"/>
    <property type="evidence" value="ECO:0007669"/>
    <property type="project" value="TreeGrafter"/>
</dbReference>
<evidence type="ECO:0000256" key="1">
    <source>
        <dbReference type="ARBA" id="ARBA00001933"/>
    </source>
</evidence>
<dbReference type="EMBL" id="JTDE01008931">
    <property type="protein sequence ID" value="KAF7234682.1"/>
    <property type="molecule type" value="Genomic_DNA"/>
</dbReference>
<evidence type="ECO:0000313" key="5">
    <source>
        <dbReference type="Proteomes" id="UP000822476"/>
    </source>
</evidence>
<dbReference type="InterPro" id="IPR015424">
    <property type="entry name" value="PyrdxlP-dep_Trfase"/>
</dbReference>
<name>A0A8S9YDY2_9TREM</name>
<dbReference type="Gene3D" id="3.40.640.10">
    <property type="entry name" value="Type I PLP-dependent aspartate aminotransferase-like (Major domain)"/>
    <property type="match status" value="1"/>
</dbReference>
<dbReference type="GO" id="GO:0005739">
    <property type="term" value="C:mitochondrion"/>
    <property type="evidence" value="ECO:0007669"/>
    <property type="project" value="TreeGrafter"/>
</dbReference>
<dbReference type="InterPro" id="IPR039429">
    <property type="entry name" value="SHMT-like_dom"/>
</dbReference>
<dbReference type="GO" id="GO:0019264">
    <property type="term" value="P:glycine biosynthetic process from serine"/>
    <property type="evidence" value="ECO:0007669"/>
    <property type="project" value="TreeGrafter"/>
</dbReference>
<keyword evidence="5" id="KW-1185">Reference proteome</keyword>
<organism evidence="4 5">
    <name type="scientific">Paragonimus skrjabini miyazakii</name>
    <dbReference type="NCBI Taxonomy" id="59628"/>
    <lineage>
        <taxon>Eukaryota</taxon>
        <taxon>Metazoa</taxon>
        <taxon>Spiralia</taxon>
        <taxon>Lophotrochozoa</taxon>
        <taxon>Platyhelminthes</taxon>
        <taxon>Trematoda</taxon>
        <taxon>Digenea</taxon>
        <taxon>Plagiorchiida</taxon>
        <taxon>Troglotremata</taxon>
        <taxon>Troglotrematidae</taxon>
        <taxon>Paragonimus</taxon>
    </lineage>
</organism>
<comment type="cofactor">
    <cofactor evidence="1">
        <name>pyridoxal 5'-phosphate</name>
        <dbReference type="ChEBI" id="CHEBI:597326"/>
    </cofactor>
</comment>
<proteinExistence type="predicted"/>
<gene>
    <name evidence="4" type="ORF">EG68_12177</name>
</gene>
<dbReference type="GO" id="GO:0046653">
    <property type="term" value="P:tetrahydrofolate metabolic process"/>
    <property type="evidence" value="ECO:0007669"/>
    <property type="project" value="TreeGrafter"/>
</dbReference>
<evidence type="ECO:0000259" key="3">
    <source>
        <dbReference type="Pfam" id="PF00464"/>
    </source>
</evidence>
<feature type="domain" description="Serine hydroxymethyltransferase-like" evidence="3">
    <location>
        <begin position="4"/>
        <end position="208"/>
    </location>
</feature>
<sequence>MDLYEVDPEIMKLCQAERKRQFEGLELIASENFVSRAVLQTLSSCFHNKYSEGQIGARYYGGNEFVDAMESLCQYRALALYGLNPSEWGVNVQPYSGSPANFAVYTALAGPHGRIMGLDLPDGGHLTHGFQSSTGRKVSATSLFFESMAYKVDPQTGLIDYDQLQLSARLFRPKIIVAGTSAYSRKLDYARFRKIADSVSAILFADMVGLTLQPTR</sequence>
<dbReference type="PANTHER" id="PTHR11680">
    <property type="entry name" value="SERINE HYDROXYMETHYLTRANSFERASE"/>
    <property type="match status" value="1"/>
</dbReference>
<dbReference type="PANTHER" id="PTHR11680:SF59">
    <property type="entry name" value="SERINE HYDROXYMETHYLTRANSFERASE, CYTOSOLIC"/>
    <property type="match status" value="1"/>
</dbReference>
<dbReference type="GO" id="GO:0030170">
    <property type="term" value="F:pyridoxal phosphate binding"/>
    <property type="evidence" value="ECO:0007669"/>
    <property type="project" value="TreeGrafter"/>
</dbReference>
<dbReference type="Proteomes" id="UP000822476">
    <property type="component" value="Unassembled WGS sequence"/>
</dbReference>
<dbReference type="InterPro" id="IPR015421">
    <property type="entry name" value="PyrdxlP-dep_Trfase_major"/>
</dbReference>
<dbReference type="AlphaFoldDB" id="A0A8S9YDY2"/>
<dbReference type="Pfam" id="PF00464">
    <property type="entry name" value="SHMT"/>
    <property type="match status" value="1"/>
</dbReference>